<dbReference type="InterPro" id="IPR050109">
    <property type="entry name" value="HTH-type_TetR-like_transc_reg"/>
</dbReference>
<dbReference type="InterPro" id="IPR039536">
    <property type="entry name" value="TetR_C_Proteobacteria"/>
</dbReference>
<reference evidence="4 5" key="1">
    <citation type="submission" date="2016-11" db="EMBL/GenBank/DDBJ databases">
        <authorList>
            <person name="Jaros S."/>
            <person name="Januszkiewicz K."/>
            <person name="Wedrychowicz H."/>
        </authorList>
    </citation>
    <scope>NUCLEOTIDE SEQUENCE [LARGE SCALE GENOMIC DNA]</scope>
    <source>
        <strain evidence="4 5">GAS242</strain>
    </source>
</reference>
<dbReference type="PANTHER" id="PTHR30055:SF146">
    <property type="entry name" value="HTH-TYPE TRANSCRIPTIONAL DUAL REGULATOR CECR"/>
    <property type="match status" value="1"/>
</dbReference>
<accession>A0A1M5I2Z4</accession>
<dbReference type="InterPro" id="IPR001647">
    <property type="entry name" value="HTH_TetR"/>
</dbReference>
<evidence type="ECO:0000259" key="3">
    <source>
        <dbReference type="PROSITE" id="PS50977"/>
    </source>
</evidence>
<sequence>MTAKTTAKPGREEADETPARQRILDAAFSAFMERGFAETSTLEIATRARVSKRELYALVGSKQEMLAACIGERAQRLRMPAGLPEPKDRETLVRALETLGTQLLREISDPTVIAVFRLAIAEAVRAPEVARALNSLGAEPSRAALREMMSRARSAGQLNGDPAEMAEHFIGLLWGTLMTGLLLRTAERPTPREIARRAGEAAAGLLQLYTKPAL</sequence>
<evidence type="ECO:0000256" key="2">
    <source>
        <dbReference type="PROSITE-ProRule" id="PRU00335"/>
    </source>
</evidence>
<dbReference type="InterPro" id="IPR009057">
    <property type="entry name" value="Homeodomain-like_sf"/>
</dbReference>
<feature type="domain" description="HTH tetR-type" evidence="3">
    <location>
        <begin position="17"/>
        <end position="77"/>
    </location>
</feature>
<evidence type="ECO:0000313" key="5">
    <source>
        <dbReference type="Proteomes" id="UP000190675"/>
    </source>
</evidence>
<dbReference type="OrthoDB" id="7914379at2"/>
<keyword evidence="1 2" id="KW-0238">DNA-binding</keyword>
<dbReference type="PROSITE" id="PS50977">
    <property type="entry name" value="HTH_TETR_2"/>
    <property type="match status" value="1"/>
</dbReference>
<dbReference type="Gene3D" id="1.10.357.10">
    <property type="entry name" value="Tetracycline Repressor, domain 2"/>
    <property type="match status" value="1"/>
</dbReference>
<dbReference type="GO" id="GO:0000976">
    <property type="term" value="F:transcription cis-regulatory region binding"/>
    <property type="evidence" value="ECO:0007669"/>
    <property type="project" value="TreeGrafter"/>
</dbReference>
<dbReference type="SUPFAM" id="SSF46689">
    <property type="entry name" value="Homeodomain-like"/>
    <property type="match status" value="1"/>
</dbReference>
<dbReference type="AlphaFoldDB" id="A0A1M5I2Z4"/>
<dbReference type="RefSeq" id="WP_079565204.1">
    <property type="nucleotide sequence ID" value="NZ_LT670818.1"/>
</dbReference>
<feature type="DNA-binding region" description="H-T-H motif" evidence="2">
    <location>
        <begin position="40"/>
        <end position="59"/>
    </location>
</feature>
<evidence type="ECO:0000313" key="4">
    <source>
        <dbReference type="EMBL" id="SHG22668.1"/>
    </source>
</evidence>
<dbReference type="Proteomes" id="UP000190675">
    <property type="component" value="Chromosome I"/>
</dbReference>
<evidence type="ECO:0000256" key="1">
    <source>
        <dbReference type="ARBA" id="ARBA00023125"/>
    </source>
</evidence>
<dbReference type="EMBL" id="LT670818">
    <property type="protein sequence ID" value="SHG22668.1"/>
    <property type="molecule type" value="Genomic_DNA"/>
</dbReference>
<organism evidence="4 5">
    <name type="scientific">Bradyrhizobium erythrophlei</name>
    <dbReference type="NCBI Taxonomy" id="1437360"/>
    <lineage>
        <taxon>Bacteria</taxon>
        <taxon>Pseudomonadati</taxon>
        <taxon>Pseudomonadota</taxon>
        <taxon>Alphaproteobacteria</taxon>
        <taxon>Hyphomicrobiales</taxon>
        <taxon>Nitrobacteraceae</taxon>
        <taxon>Bradyrhizobium</taxon>
    </lineage>
</organism>
<dbReference type="Pfam" id="PF00440">
    <property type="entry name" value="TetR_N"/>
    <property type="match status" value="1"/>
</dbReference>
<dbReference type="PANTHER" id="PTHR30055">
    <property type="entry name" value="HTH-TYPE TRANSCRIPTIONAL REGULATOR RUTR"/>
    <property type="match status" value="1"/>
</dbReference>
<dbReference type="InterPro" id="IPR036271">
    <property type="entry name" value="Tet_transcr_reg_TetR-rel_C_sf"/>
</dbReference>
<proteinExistence type="predicted"/>
<gene>
    <name evidence="4" type="ORF">SAMN05444169_1246</name>
</gene>
<dbReference type="Pfam" id="PF14246">
    <property type="entry name" value="TetR_C_7"/>
    <property type="match status" value="1"/>
</dbReference>
<dbReference type="SUPFAM" id="SSF48498">
    <property type="entry name" value="Tetracyclin repressor-like, C-terminal domain"/>
    <property type="match status" value="1"/>
</dbReference>
<dbReference type="PRINTS" id="PR00455">
    <property type="entry name" value="HTHTETR"/>
</dbReference>
<protein>
    <submittedName>
        <fullName evidence="4">Transcriptional regulator, TetR family</fullName>
    </submittedName>
</protein>
<name>A0A1M5I2Z4_9BRAD</name>
<dbReference type="GO" id="GO:0003700">
    <property type="term" value="F:DNA-binding transcription factor activity"/>
    <property type="evidence" value="ECO:0007669"/>
    <property type="project" value="TreeGrafter"/>
</dbReference>
<dbReference type="Gene3D" id="1.10.10.60">
    <property type="entry name" value="Homeodomain-like"/>
    <property type="match status" value="1"/>
</dbReference>